<accession>A0A6I3LKD4</accession>
<evidence type="ECO:0000313" key="2">
    <source>
        <dbReference type="EMBL" id="MTG98773.1"/>
    </source>
</evidence>
<dbReference type="AlphaFoldDB" id="A0A6I3LKD4"/>
<dbReference type="Proteomes" id="UP000438760">
    <property type="component" value="Unassembled WGS sequence"/>
</dbReference>
<proteinExistence type="predicted"/>
<dbReference type="EMBL" id="WMJX01000028">
    <property type="protein sequence ID" value="MTG98773.1"/>
    <property type="molecule type" value="Genomic_DNA"/>
</dbReference>
<sequence length="313" mass="34940">MKKNIIPLLALFGTMTVYAQTGIGTPLPNASAELEIGSKNKGVLIPRVELKSSLDLTTIVKDGDYPESLLVYNTGSTTLEAGFYFWSNAKWNALVSNSTLYTYIKETAQDGNVSITNEGDNNFTFKWIDKSTKEEKEVSISDLVKEFETVTTLAPGTGTEKAILVYKNEDSTTPDTEIDLTKLLKDSKEFNEFLKVFVSSASITETETSIIAVMNGTKKTGVYKYYNEKRADSNYEPVEITVVGDVMNNFEDIINNEDVKKIFNDYFTTNPPAGGTVTYTFENDKHIFNYTDKDGKPQTLDMSKVVKDYETLT</sequence>
<feature type="signal peptide" evidence="1">
    <location>
        <begin position="1"/>
        <end position="19"/>
    </location>
</feature>
<evidence type="ECO:0000313" key="3">
    <source>
        <dbReference type="Proteomes" id="UP000438760"/>
    </source>
</evidence>
<protein>
    <submittedName>
        <fullName evidence="2">Uncharacterized protein</fullName>
    </submittedName>
</protein>
<organism evidence="2 3">
    <name type="scientific">Myroides albus</name>
    <dbReference type="NCBI Taxonomy" id="2562892"/>
    <lineage>
        <taxon>Bacteria</taxon>
        <taxon>Pseudomonadati</taxon>
        <taxon>Bacteroidota</taxon>
        <taxon>Flavobacteriia</taxon>
        <taxon>Flavobacteriales</taxon>
        <taxon>Flavobacteriaceae</taxon>
        <taxon>Myroides</taxon>
    </lineage>
</organism>
<feature type="non-terminal residue" evidence="2">
    <location>
        <position position="313"/>
    </location>
</feature>
<evidence type="ECO:0000256" key="1">
    <source>
        <dbReference type="SAM" id="SignalP"/>
    </source>
</evidence>
<gene>
    <name evidence="2" type="ORF">GJV76_11635</name>
</gene>
<name>A0A6I3LKD4_9FLAO</name>
<feature type="chain" id="PRO_5026357450" evidence="1">
    <location>
        <begin position="20"/>
        <end position="313"/>
    </location>
</feature>
<keyword evidence="3" id="KW-1185">Reference proteome</keyword>
<keyword evidence="1" id="KW-0732">Signal</keyword>
<reference evidence="2 3" key="1">
    <citation type="submission" date="2019-11" db="EMBL/GenBank/DDBJ databases">
        <title>Genome of Strain BIT-d1.</title>
        <authorList>
            <person name="Yang Y."/>
        </authorList>
    </citation>
    <scope>NUCLEOTIDE SEQUENCE [LARGE SCALE GENOMIC DNA]</scope>
    <source>
        <strain evidence="2 3">BIT-d1</strain>
    </source>
</reference>
<comment type="caution">
    <text evidence="2">The sequence shown here is derived from an EMBL/GenBank/DDBJ whole genome shotgun (WGS) entry which is preliminary data.</text>
</comment>